<dbReference type="OrthoDB" id="5569911at2759"/>
<protein>
    <recommendedName>
        <fullName evidence="2">DUF7801 domain-containing protein</fullName>
    </recommendedName>
</protein>
<proteinExistence type="predicted"/>
<reference evidence="3" key="1">
    <citation type="submission" date="2022-11" db="EMBL/GenBank/DDBJ databases">
        <authorList>
            <person name="Scott C."/>
            <person name="Bruce N."/>
        </authorList>
    </citation>
    <scope>NUCLEOTIDE SEQUENCE</scope>
</reference>
<evidence type="ECO:0000313" key="4">
    <source>
        <dbReference type="Proteomes" id="UP000838763"/>
    </source>
</evidence>
<feature type="domain" description="DUF7801" evidence="2">
    <location>
        <begin position="13"/>
        <end position="156"/>
    </location>
</feature>
<feature type="coiled-coil region" evidence="1">
    <location>
        <begin position="68"/>
        <end position="155"/>
    </location>
</feature>
<dbReference type="AlphaFoldDB" id="A0A9P1GWQ2"/>
<feature type="coiled-coil region" evidence="1">
    <location>
        <begin position="3"/>
        <end position="44"/>
    </location>
</feature>
<keyword evidence="1" id="KW-0175">Coiled coil</keyword>
<dbReference type="EMBL" id="CALLCH030000002">
    <property type="protein sequence ID" value="CAI4211742.1"/>
    <property type="molecule type" value="Genomic_DNA"/>
</dbReference>
<evidence type="ECO:0000313" key="3">
    <source>
        <dbReference type="EMBL" id="CAI4211742.1"/>
    </source>
</evidence>
<comment type="caution">
    <text evidence="3">The sequence shown here is derived from an EMBL/GenBank/DDBJ whole genome shotgun (WGS) entry which is preliminary data.</text>
</comment>
<gene>
    <name evidence="3" type="ORF">PPNO1_LOCUS1516</name>
</gene>
<accession>A0A9P1GWQ2</accession>
<dbReference type="Gene3D" id="1.10.287.1490">
    <property type="match status" value="1"/>
</dbReference>
<evidence type="ECO:0000259" key="2">
    <source>
        <dbReference type="Pfam" id="PF25078"/>
    </source>
</evidence>
<keyword evidence="4" id="KW-1185">Reference proteome</keyword>
<evidence type="ECO:0000256" key="1">
    <source>
        <dbReference type="SAM" id="Coils"/>
    </source>
</evidence>
<organism evidence="3 4">
    <name type="scientific">Parascedosporium putredinis</name>
    <dbReference type="NCBI Taxonomy" id="1442378"/>
    <lineage>
        <taxon>Eukaryota</taxon>
        <taxon>Fungi</taxon>
        <taxon>Dikarya</taxon>
        <taxon>Ascomycota</taxon>
        <taxon>Pezizomycotina</taxon>
        <taxon>Sordariomycetes</taxon>
        <taxon>Hypocreomycetidae</taxon>
        <taxon>Microascales</taxon>
        <taxon>Microascaceae</taxon>
        <taxon>Parascedosporium</taxon>
    </lineage>
</organism>
<dbReference type="Proteomes" id="UP000838763">
    <property type="component" value="Unassembled WGS sequence"/>
</dbReference>
<dbReference type="Pfam" id="PF25078">
    <property type="entry name" value="DUF7801"/>
    <property type="match status" value="1"/>
</dbReference>
<sequence>MAAEFKQKELDGKQREIKEKNDVLDSLNMMVVELKTELTIAQAELDGAYGSRAERAADVAAIKSNDQVNELHTQIDTLKTELDQTLKQLEDITRETITAEREKLEIEGRLDDTIAARATLEAEIEELRQRLDAEVLGSREKINKLQEELDTQRLKAVPTGEGGASRPGAGASMLSEQFRATMREERKKFQEDLRRLLFRRCRSSRLGGGATRHAACCRATLSVRGSVACRAATCATRLAALGLGSGGFLDDVVLGLFENLARALNLVLLLKHLLDLAKEGRVAAKGKGEVFGLDFWRPAWWAARLASKATPWMKSTGG</sequence>
<name>A0A9P1GWQ2_9PEZI</name>
<dbReference type="InterPro" id="IPR056703">
    <property type="entry name" value="DUF7801"/>
</dbReference>